<evidence type="ECO:0000256" key="1">
    <source>
        <dbReference type="SAM" id="MobiDB-lite"/>
    </source>
</evidence>
<gene>
    <name evidence="2" type="ORF">JI435_413700</name>
</gene>
<dbReference type="VEuPathDB" id="FungiDB:JI435_413700"/>
<feature type="region of interest" description="Disordered" evidence="1">
    <location>
        <begin position="1"/>
        <end position="93"/>
    </location>
</feature>
<proteinExistence type="predicted"/>
<reference evidence="3" key="1">
    <citation type="journal article" date="2021" name="BMC Genomics">
        <title>Chromosome-level genome assembly and manually-curated proteome of model necrotroph Parastagonospora nodorum Sn15 reveals a genome-wide trove of candidate effector homologs, and redundancy of virulence-related functions within an accessory chromosome.</title>
        <authorList>
            <person name="Bertazzoni S."/>
            <person name="Jones D.A.B."/>
            <person name="Phan H.T."/>
            <person name="Tan K.-C."/>
            <person name="Hane J.K."/>
        </authorList>
    </citation>
    <scope>NUCLEOTIDE SEQUENCE [LARGE SCALE GENOMIC DNA]</scope>
    <source>
        <strain evidence="3">SN15 / ATCC MYA-4574 / FGSC 10173)</strain>
    </source>
</reference>
<evidence type="ECO:0000313" key="2">
    <source>
        <dbReference type="EMBL" id="QRC99621.1"/>
    </source>
</evidence>
<dbReference type="Proteomes" id="UP000663193">
    <property type="component" value="Chromosome 10"/>
</dbReference>
<name>A0A7U2F6X6_PHANO</name>
<organism evidence="2 3">
    <name type="scientific">Phaeosphaeria nodorum (strain SN15 / ATCC MYA-4574 / FGSC 10173)</name>
    <name type="common">Glume blotch fungus</name>
    <name type="synonym">Parastagonospora nodorum</name>
    <dbReference type="NCBI Taxonomy" id="321614"/>
    <lineage>
        <taxon>Eukaryota</taxon>
        <taxon>Fungi</taxon>
        <taxon>Dikarya</taxon>
        <taxon>Ascomycota</taxon>
        <taxon>Pezizomycotina</taxon>
        <taxon>Dothideomycetes</taxon>
        <taxon>Pleosporomycetidae</taxon>
        <taxon>Pleosporales</taxon>
        <taxon>Pleosporineae</taxon>
        <taxon>Phaeosphaeriaceae</taxon>
        <taxon>Parastagonospora</taxon>
    </lineage>
</organism>
<keyword evidence="3" id="KW-1185">Reference proteome</keyword>
<evidence type="ECO:0000313" key="3">
    <source>
        <dbReference type="Proteomes" id="UP000663193"/>
    </source>
</evidence>
<sequence length="93" mass="10331">MSLTSQDQQGRRRRILLSHHKSPTRAESPRPPKHRHLSSRYDTMTHNTLPPRPFSPGHGTDTTCPRHLTASPSPSPSPSTSTPQLPSLPPPRC</sequence>
<feature type="compositionally biased region" description="Basic residues" evidence="1">
    <location>
        <begin position="11"/>
        <end position="23"/>
    </location>
</feature>
<protein>
    <submittedName>
        <fullName evidence="2">Uncharacterized protein</fullName>
    </submittedName>
</protein>
<accession>A0A7U2F6X6</accession>
<dbReference type="AlphaFoldDB" id="A0A7U2F6X6"/>
<dbReference type="EMBL" id="CP069032">
    <property type="protein sequence ID" value="QRC99621.1"/>
    <property type="molecule type" value="Genomic_DNA"/>
</dbReference>